<keyword evidence="3 6" id="KW-0597">Phosphoprotein</keyword>
<evidence type="ECO:0000256" key="3">
    <source>
        <dbReference type="ARBA" id="ARBA00022553"/>
    </source>
</evidence>
<dbReference type="CDD" id="cd00082">
    <property type="entry name" value="HisKA"/>
    <property type="match status" value="1"/>
</dbReference>
<dbReference type="Gene3D" id="1.10.287.130">
    <property type="match status" value="1"/>
</dbReference>
<dbReference type="Gene3D" id="3.30.450.20">
    <property type="entry name" value="PAS domain"/>
    <property type="match status" value="3"/>
</dbReference>
<evidence type="ECO:0000313" key="9">
    <source>
        <dbReference type="EMBL" id="PZX36249.1"/>
    </source>
</evidence>
<dbReference type="SMART" id="SM00091">
    <property type="entry name" value="PAS"/>
    <property type="match status" value="2"/>
</dbReference>
<organism evidence="9 10">
    <name type="scientific">Roseinatronobacter thiooxidans</name>
    <dbReference type="NCBI Taxonomy" id="121821"/>
    <lineage>
        <taxon>Bacteria</taxon>
        <taxon>Pseudomonadati</taxon>
        <taxon>Pseudomonadota</taxon>
        <taxon>Alphaproteobacteria</taxon>
        <taxon>Rhodobacterales</taxon>
        <taxon>Paracoccaceae</taxon>
        <taxon>Roseinatronobacter</taxon>
    </lineage>
</organism>
<keyword evidence="5" id="KW-0418">Kinase</keyword>
<dbReference type="CDD" id="cd00130">
    <property type="entry name" value="PAS"/>
    <property type="match status" value="1"/>
</dbReference>
<comment type="catalytic activity">
    <reaction evidence="1">
        <text>ATP + protein L-histidine = ADP + protein N-phospho-L-histidine.</text>
        <dbReference type="EC" id="2.7.13.3"/>
    </reaction>
</comment>
<dbReference type="Pfam" id="PF08447">
    <property type="entry name" value="PAS_3"/>
    <property type="match status" value="2"/>
</dbReference>
<dbReference type="AlphaFoldDB" id="A0A2W7Q5R4"/>
<dbReference type="GO" id="GO:0000155">
    <property type="term" value="F:phosphorelay sensor kinase activity"/>
    <property type="evidence" value="ECO:0007669"/>
    <property type="project" value="InterPro"/>
</dbReference>
<dbReference type="PROSITE" id="PS50110">
    <property type="entry name" value="RESPONSE_REGULATORY"/>
    <property type="match status" value="1"/>
</dbReference>
<dbReference type="Pfam" id="PF02518">
    <property type="entry name" value="HATPase_c"/>
    <property type="match status" value="1"/>
</dbReference>
<dbReference type="InterPro" id="IPR013655">
    <property type="entry name" value="PAS_fold_3"/>
</dbReference>
<dbReference type="InterPro" id="IPR001789">
    <property type="entry name" value="Sig_transdc_resp-reg_receiver"/>
</dbReference>
<sequence length="883" mass="95790">MVLHSRTVSVRVSAPVSLLLGHRQGHLRPRFFALPLSPSRMLRSVSQREFRHFPSPEYDLILLQTKLKAQIMTQSPSGQTHLPVANPDGSIGQDVDIWALLGTLPVPMVVHELGEGTAARFVNPSFTTAFGYTLADVPSVATWAERAYPDPDYRREVMSRWWDQIATRQATGTVAPPREYRIIDKAGRPRDVLIGFALQGDLVFVTFQDLTPTRVAEAALEAERRAFEQTAFALTEHMPAGAYTMVLRPDAELAEFAFVSKQFLHMLELTPEEAAGDLMTGFSRVHPEDRPRWLEINAEAFARRQPFSGEARIVANGETRWIRAESIPRELDDGSVIWEGILVDINDLKEAEARLKAVLEASRAFTWNIDLRTRMLKLDEYWAVAHGYRYSTEGVDMTVAAWFETLHPEDAQAVTAGLEALRQGASDKRSAVYRRRDWEDGCWNWMQVHAGVRERDSEGMPTILSGVSFDITAEMTARAQAQEEQAQLREDLQRAQQRDTVAQVAGGVAHDLNNLIAVVAGTVEMLEPQAAGQAGLLDGLGRIRRSVGMARDLIAGLGGLIRPELPREALDLGKLLRNAVDLLGQRRIAEHNVRVELSEAGPLVWANPTEVAQVIVNLAINACDAGAPERPAMVTLATLPPGTSPPSRAPDAGFLPPAGVPMALFSINDTGAGITDDVRARMFRPNFTTKGKAGTGLGLLIVSTILQTNRAALWVDSTPGRGTTMTVAWPAAVPGDAGQGARKATTRRAAVAPAELLRDLHILVVDDLVDVAEVLADMLEAAGAVAVAISDPEEAAELLSEAPGLWSALVTDLHMEGMDGRALARHAGTLSPPVPVVLVTARPDTLGDAPAPEFAAVLSKPVTAARLAHTVREASARGSNVDG</sequence>
<dbReference type="SMART" id="SM00387">
    <property type="entry name" value="HATPase_c"/>
    <property type="match status" value="1"/>
</dbReference>
<dbReference type="SUPFAM" id="SSF55785">
    <property type="entry name" value="PYP-like sensor domain (PAS domain)"/>
    <property type="match status" value="3"/>
</dbReference>
<dbReference type="OrthoDB" id="9778496at2"/>
<dbReference type="Gene3D" id="3.40.50.2300">
    <property type="match status" value="1"/>
</dbReference>
<evidence type="ECO:0000259" key="7">
    <source>
        <dbReference type="PROSITE" id="PS50109"/>
    </source>
</evidence>
<dbReference type="PANTHER" id="PTHR43304">
    <property type="entry name" value="PHYTOCHROME-LIKE PROTEIN CPH1"/>
    <property type="match status" value="1"/>
</dbReference>
<evidence type="ECO:0000256" key="1">
    <source>
        <dbReference type="ARBA" id="ARBA00000085"/>
    </source>
</evidence>
<dbReference type="InterPro" id="IPR003594">
    <property type="entry name" value="HATPase_dom"/>
</dbReference>
<dbReference type="Pfam" id="PF00072">
    <property type="entry name" value="Response_reg"/>
    <property type="match status" value="1"/>
</dbReference>
<gene>
    <name evidence="9" type="ORF">LY56_03507</name>
</gene>
<evidence type="ECO:0000256" key="5">
    <source>
        <dbReference type="ARBA" id="ARBA00022777"/>
    </source>
</evidence>
<evidence type="ECO:0000259" key="8">
    <source>
        <dbReference type="PROSITE" id="PS50110"/>
    </source>
</evidence>
<dbReference type="InterPro" id="IPR005467">
    <property type="entry name" value="His_kinase_dom"/>
</dbReference>
<dbReference type="SUPFAM" id="SSF55874">
    <property type="entry name" value="ATPase domain of HSP90 chaperone/DNA topoisomerase II/histidine kinase"/>
    <property type="match status" value="1"/>
</dbReference>
<dbReference type="NCBIfam" id="TIGR00229">
    <property type="entry name" value="sensory_box"/>
    <property type="match status" value="1"/>
</dbReference>
<feature type="domain" description="Histidine kinase" evidence="7">
    <location>
        <begin position="507"/>
        <end position="733"/>
    </location>
</feature>
<dbReference type="STRING" id="121821.GCA_001870675_01160"/>
<dbReference type="SUPFAM" id="SSF52172">
    <property type="entry name" value="CheY-like"/>
    <property type="match status" value="1"/>
</dbReference>
<dbReference type="EMBL" id="QKZQ01000035">
    <property type="protein sequence ID" value="PZX36249.1"/>
    <property type="molecule type" value="Genomic_DNA"/>
</dbReference>
<evidence type="ECO:0000256" key="6">
    <source>
        <dbReference type="PROSITE-ProRule" id="PRU00169"/>
    </source>
</evidence>
<dbReference type="InterPro" id="IPR036890">
    <property type="entry name" value="HATPase_C_sf"/>
</dbReference>
<dbReference type="PRINTS" id="PR00344">
    <property type="entry name" value="BCTRLSENSOR"/>
</dbReference>
<name>A0A2W7Q5R4_9RHOB</name>
<dbReference type="PROSITE" id="PS50109">
    <property type="entry name" value="HIS_KIN"/>
    <property type="match status" value="1"/>
</dbReference>
<dbReference type="SMART" id="SM00448">
    <property type="entry name" value="REC"/>
    <property type="match status" value="1"/>
</dbReference>
<dbReference type="Gene3D" id="3.30.565.10">
    <property type="entry name" value="Histidine kinase-like ATPase, C-terminal domain"/>
    <property type="match status" value="1"/>
</dbReference>
<evidence type="ECO:0000256" key="2">
    <source>
        <dbReference type="ARBA" id="ARBA00012438"/>
    </source>
</evidence>
<dbReference type="InterPro" id="IPR035965">
    <property type="entry name" value="PAS-like_dom_sf"/>
</dbReference>
<evidence type="ECO:0000313" key="10">
    <source>
        <dbReference type="Proteomes" id="UP000249364"/>
    </source>
</evidence>
<dbReference type="InterPro" id="IPR036097">
    <property type="entry name" value="HisK_dim/P_sf"/>
</dbReference>
<feature type="modified residue" description="4-aspartylphosphate" evidence="6">
    <location>
        <position position="812"/>
    </location>
</feature>
<keyword evidence="4" id="KW-0808">Transferase</keyword>
<reference evidence="9 10" key="1">
    <citation type="submission" date="2018-06" db="EMBL/GenBank/DDBJ databases">
        <title>Genomic Encyclopedia of Archaeal and Bacterial Type Strains, Phase II (KMG-II): from individual species to whole genera.</title>
        <authorList>
            <person name="Goeker M."/>
        </authorList>
    </citation>
    <scope>NUCLEOTIDE SEQUENCE [LARGE SCALE GENOMIC DNA]</scope>
    <source>
        <strain evidence="9 10">DSM 13087</strain>
    </source>
</reference>
<dbReference type="EC" id="2.7.13.3" evidence="2"/>
<keyword evidence="10" id="KW-1185">Reference proteome</keyword>
<evidence type="ECO:0000256" key="4">
    <source>
        <dbReference type="ARBA" id="ARBA00022679"/>
    </source>
</evidence>
<protein>
    <recommendedName>
        <fullName evidence="2">histidine kinase</fullName>
        <ecNumber evidence="2">2.7.13.3</ecNumber>
    </recommendedName>
</protein>
<dbReference type="InterPro" id="IPR052162">
    <property type="entry name" value="Sensor_kinase/Photoreceptor"/>
</dbReference>
<dbReference type="SUPFAM" id="SSF47384">
    <property type="entry name" value="Homodimeric domain of signal transducing histidine kinase"/>
    <property type="match status" value="1"/>
</dbReference>
<accession>A0A2W7Q5R4</accession>
<proteinExistence type="predicted"/>
<feature type="domain" description="Response regulatory" evidence="8">
    <location>
        <begin position="761"/>
        <end position="875"/>
    </location>
</feature>
<dbReference type="InterPro" id="IPR011006">
    <property type="entry name" value="CheY-like_superfamily"/>
</dbReference>
<dbReference type="PANTHER" id="PTHR43304:SF1">
    <property type="entry name" value="PAC DOMAIN-CONTAINING PROTEIN"/>
    <property type="match status" value="1"/>
</dbReference>
<dbReference type="Proteomes" id="UP000249364">
    <property type="component" value="Unassembled WGS sequence"/>
</dbReference>
<dbReference type="InterPro" id="IPR003661">
    <property type="entry name" value="HisK_dim/P_dom"/>
</dbReference>
<dbReference type="InterPro" id="IPR004358">
    <property type="entry name" value="Sig_transdc_His_kin-like_C"/>
</dbReference>
<comment type="caution">
    <text evidence="9">The sequence shown here is derived from an EMBL/GenBank/DDBJ whole genome shotgun (WGS) entry which is preliminary data.</text>
</comment>
<dbReference type="InterPro" id="IPR000014">
    <property type="entry name" value="PAS"/>
</dbReference>